<dbReference type="GO" id="GO:0005773">
    <property type="term" value="C:vacuole"/>
    <property type="evidence" value="ECO:0007669"/>
    <property type="project" value="GOC"/>
</dbReference>
<feature type="transmembrane region" description="Helical" evidence="8">
    <location>
        <begin position="44"/>
        <end position="66"/>
    </location>
</feature>
<gene>
    <name evidence="9" type="ORF">PINE0816_LOCUS13853</name>
</gene>
<keyword evidence="4" id="KW-0256">Endoplasmic reticulum</keyword>
<keyword evidence="3 8" id="KW-0812">Transmembrane</keyword>
<dbReference type="Pfam" id="PF05620">
    <property type="entry name" value="TMEM208_SND2"/>
    <property type="match status" value="1"/>
</dbReference>
<keyword evidence="5 8" id="KW-1133">Transmembrane helix</keyword>
<evidence type="ECO:0000256" key="6">
    <source>
        <dbReference type="ARBA" id="ARBA00023136"/>
    </source>
</evidence>
<name>A0A7S0GG60_9STRA</name>
<feature type="transmembrane region" description="Helical" evidence="8">
    <location>
        <begin position="20"/>
        <end position="38"/>
    </location>
</feature>
<evidence type="ECO:0000256" key="5">
    <source>
        <dbReference type="ARBA" id="ARBA00022989"/>
    </source>
</evidence>
<evidence type="ECO:0000256" key="4">
    <source>
        <dbReference type="ARBA" id="ARBA00022824"/>
    </source>
</evidence>
<evidence type="ECO:0008006" key="10">
    <source>
        <dbReference type="Google" id="ProtNLM"/>
    </source>
</evidence>
<protein>
    <recommendedName>
        <fullName evidence="10">Transmembrane protein 208</fullName>
    </recommendedName>
</protein>
<evidence type="ECO:0000256" key="7">
    <source>
        <dbReference type="SAM" id="MobiDB-lite"/>
    </source>
</evidence>
<dbReference type="AlphaFoldDB" id="A0A7S0GG60"/>
<dbReference type="EMBL" id="HBEL01029779">
    <property type="protein sequence ID" value="CAD8417718.1"/>
    <property type="molecule type" value="Transcribed_RNA"/>
</dbReference>
<keyword evidence="6 8" id="KW-0472">Membrane</keyword>
<evidence type="ECO:0000256" key="3">
    <source>
        <dbReference type="ARBA" id="ARBA00022692"/>
    </source>
</evidence>
<dbReference type="InterPro" id="IPR008506">
    <property type="entry name" value="SND2/TMEM208"/>
</dbReference>
<feature type="region of interest" description="Disordered" evidence="7">
    <location>
        <begin position="144"/>
        <end position="183"/>
    </location>
</feature>
<dbReference type="GO" id="GO:0005789">
    <property type="term" value="C:endoplasmic reticulum membrane"/>
    <property type="evidence" value="ECO:0007669"/>
    <property type="project" value="UniProtKB-SubCell"/>
</dbReference>
<feature type="compositionally biased region" description="Basic and acidic residues" evidence="7">
    <location>
        <begin position="148"/>
        <end position="175"/>
    </location>
</feature>
<evidence type="ECO:0000256" key="2">
    <source>
        <dbReference type="ARBA" id="ARBA00009950"/>
    </source>
</evidence>
<sequence length="183" mass="20394">MANAAAKKAQAARSSASSIYKPILIGINVLYVLIRVVYHFETYTIRQFFGSLIFWFLTSHSYAGILEDSAVADKSKKKSSTTSTSSSYVYRDGASKSDPLPGGESLDMLGLVVFLQFGTALFSDRLFWGLASIPLWWGYTTYKAKKGASSDEKDTSDKSGSGEDEALKERREKRAERRRNKWS</sequence>
<organism evidence="9">
    <name type="scientific">Proboscia inermis</name>
    <dbReference type="NCBI Taxonomy" id="420281"/>
    <lineage>
        <taxon>Eukaryota</taxon>
        <taxon>Sar</taxon>
        <taxon>Stramenopiles</taxon>
        <taxon>Ochrophyta</taxon>
        <taxon>Bacillariophyta</taxon>
        <taxon>Coscinodiscophyceae</taxon>
        <taxon>Rhizosoleniophycidae</taxon>
        <taxon>Rhizosoleniales</taxon>
        <taxon>Rhizosoleniaceae</taxon>
        <taxon>Proboscia</taxon>
    </lineage>
</organism>
<accession>A0A7S0GG60</accession>
<evidence type="ECO:0000256" key="1">
    <source>
        <dbReference type="ARBA" id="ARBA00004477"/>
    </source>
</evidence>
<evidence type="ECO:0000313" key="9">
    <source>
        <dbReference type="EMBL" id="CAD8417718.1"/>
    </source>
</evidence>
<proteinExistence type="inferred from homology"/>
<dbReference type="GO" id="GO:0006624">
    <property type="term" value="P:vacuolar protein processing"/>
    <property type="evidence" value="ECO:0007669"/>
    <property type="project" value="TreeGrafter"/>
</dbReference>
<reference evidence="9" key="1">
    <citation type="submission" date="2021-01" db="EMBL/GenBank/DDBJ databases">
        <authorList>
            <person name="Corre E."/>
            <person name="Pelletier E."/>
            <person name="Niang G."/>
            <person name="Scheremetjew M."/>
            <person name="Finn R."/>
            <person name="Kale V."/>
            <person name="Holt S."/>
            <person name="Cochrane G."/>
            <person name="Meng A."/>
            <person name="Brown T."/>
            <person name="Cohen L."/>
        </authorList>
    </citation>
    <scope>NUCLEOTIDE SEQUENCE</scope>
    <source>
        <strain evidence="9">CCAP1064/1</strain>
    </source>
</reference>
<evidence type="ECO:0000256" key="8">
    <source>
        <dbReference type="SAM" id="Phobius"/>
    </source>
</evidence>
<dbReference type="PANTHER" id="PTHR13505">
    <property type="entry name" value="TRANSMEMBRANE PROTEIN 208"/>
    <property type="match status" value="1"/>
</dbReference>
<comment type="similarity">
    <text evidence="2">Belongs to the TMEM208 family.</text>
</comment>
<comment type="subcellular location">
    <subcellularLocation>
        <location evidence="1">Endoplasmic reticulum membrane</location>
        <topology evidence="1">Multi-pass membrane protein</topology>
    </subcellularLocation>
</comment>
<dbReference type="PANTHER" id="PTHR13505:SF7">
    <property type="entry name" value="TRANSMEMBRANE PROTEIN 208"/>
    <property type="match status" value="1"/>
</dbReference>